<evidence type="ECO:0000313" key="5">
    <source>
        <dbReference type="EMBL" id="BDG61542.1"/>
    </source>
</evidence>
<dbReference type="Proteomes" id="UP001163687">
    <property type="component" value="Chromosome"/>
</dbReference>
<evidence type="ECO:0000256" key="1">
    <source>
        <dbReference type="ARBA" id="ARBA00022490"/>
    </source>
</evidence>
<reference evidence="5" key="1">
    <citation type="submission" date="2022-03" db="EMBL/GenBank/DDBJ databases">
        <title>Complete genome sequence of Caldinitratiruptor microaerophilus.</title>
        <authorList>
            <person name="Mukaiyama R."/>
            <person name="Nishiyama T."/>
            <person name="Ueda K."/>
        </authorList>
    </citation>
    <scope>NUCLEOTIDE SEQUENCE</scope>
    <source>
        <strain evidence="5">JCM 16183</strain>
    </source>
</reference>
<dbReference type="GO" id="GO:0070930">
    <property type="term" value="P:trans-translation-dependent protein tagging"/>
    <property type="evidence" value="ECO:0007669"/>
    <property type="project" value="TreeGrafter"/>
</dbReference>
<organism evidence="5 6">
    <name type="scientific">Caldinitratiruptor microaerophilus</name>
    <dbReference type="NCBI Taxonomy" id="671077"/>
    <lineage>
        <taxon>Bacteria</taxon>
        <taxon>Bacillati</taxon>
        <taxon>Bacillota</taxon>
        <taxon>Clostridia</taxon>
        <taxon>Eubacteriales</taxon>
        <taxon>Symbiobacteriaceae</taxon>
        <taxon>Caldinitratiruptor</taxon>
    </lineage>
</organism>
<keyword evidence="2 3" id="KW-0694">RNA-binding</keyword>
<evidence type="ECO:0000256" key="4">
    <source>
        <dbReference type="SAM" id="MobiDB-lite"/>
    </source>
</evidence>
<comment type="similarity">
    <text evidence="3">Belongs to the SmpB family.</text>
</comment>
<comment type="function">
    <text evidence="3">Required for rescue of stalled ribosomes mediated by trans-translation. Binds to transfer-messenger RNA (tmRNA), required for stable association of tmRNA with ribosomes. tmRNA and SmpB together mimic tRNA shape, replacing the anticodon stem-loop with SmpB. tmRNA is encoded by the ssrA gene; the 2 termini fold to resemble tRNA(Ala) and it encodes a 'tag peptide', a short internal open reading frame. During trans-translation Ala-aminoacylated tmRNA acts like a tRNA, entering the A-site of stalled ribosomes, displacing the stalled mRNA. The ribosome then switches to translate the ORF on the tmRNA; the nascent peptide is terminated with the 'tag peptide' encoded by the tmRNA and targeted for degradation. The ribosome is freed to recommence translation, which seems to be the essential function of trans-translation.</text>
</comment>
<protein>
    <recommendedName>
        <fullName evidence="3">SsrA-binding protein</fullName>
    </recommendedName>
    <alternativeName>
        <fullName evidence="3">Small protein B</fullName>
    </alternativeName>
</protein>
<evidence type="ECO:0000256" key="3">
    <source>
        <dbReference type="HAMAP-Rule" id="MF_00023"/>
    </source>
</evidence>
<dbReference type="AlphaFoldDB" id="A0AA35CPF1"/>
<dbReference type="GO" id="GO:0003723">
    <property type="term" value="F:RNA binding"/>
    <property type="evidence" value="ECO:0007669"/>
    <property type="project" value="UniProtKB-UniRule"/>
</dbReference>
<evidence type="ECO:0000256" key="2">
    <source>
        <dbReference type="ARBA" id="ARBA00022884"/>
    </source>
</evidence>
<gene>
    <name evidence="3 5" type="primary">smpB</name>
    <name evidence="5" type="ORF">caldi_26320</name>
</gene>
<accession>A0AA35CPF1</accession>
<dbReference type="GO" id="GO:0005829">
    <property type="term" value="C:cytosol"/>
    <property type="evidence" value="ECO:0007669"/>
    <property type="project" value="TreeGrafter"/>
</dbReference>
<dbReference type="GO" id="GO:0070929">
    <property type="term" value="P:trans-translation"/>
    <property type="evidence" value="ECO:0007669"/>
    <property type="project" value="UniProtKB-UniRule"/>
</dbReference>
<dbReference type="HAMAP" id="MF_00023">
    <property type="entry name" value="SmpB"/>
    <property type="match status" value="1"/>
</dbReference>
<feature type="region of interest" description="Disordered" evidence="4">
    <location>
        <begin position="1"/>
        <end position="21"/>
    </location>
</feature>
<dbReference type="PANTHER" id="PTHR30308">
    <property type="entry name" value="TMRNA-BINDING COMPONENT OF TRANS-TRANSLATION TAGGING COMPLEX"/>
    <property type="match status" value="1"/>
</dbReference>
<dbReference type="Pfam" id="PF01668">
    <property type="entry name" value="SmpB"/>
    <property type="match status" value="1"/>
</dbReference>
<dbReference type="NCBIfam" id="TIGR00086">
    <property type="entry name" value="smpB"/>
    <property type="match status" value="1"/>
</dbReference>
<dbReference type="KEGG" id="cmic:caldi_26320"/>
<proteinExistence type="inferred from homology"/>
<dbReference type="Gene3D" id="2.40.280.10">
    <property type="match status" value="1"/>
</dbReference>
<dbReference type="CDD" id="cd09294">
    <property type="entry name" value="SmpB"/>
    <property type="match status" value="1"/>
</dbReference>
<evidence type="ECO:0000313" key="6">
    <source>
        <dbReference type="Proteomes" id="UP001163687"/>
    </source>
</evidence>
<dbReference type="InterPro" id="IPR023620">
    <property type="entry name" value="SmpB"/>
</dbReference>
<dbReference type="InterPro" id="IPR000037">
    <property type="entry name" value="SsrA-bd_prot"/>
</dbReference>
<keyword evidence="6" id="KW-1185">Reference proteome</keyword>
<dbReference type="NCBIfam" id="NF003843">
    <property type="entry name" value="PRK05422.1"/>
    <property type="match status" value="1"/>
</dbReference>
<keyword evidence="1 3" id="KW-0963">Cytoplasm</keyword>
<sequence>MGAQDRGRRGPAPQRTLAENRKARHDYFIEETHEAGIALLGSEVKSCRLGRVSLQDAYARVENGEVLLYNVHISPYEQANRWNHDPKRVRKLLLHKHEILRLYGQVRQKGYTLVPLRFYLKDGRVKVELALARGKRQYDKREAIAERDVRREIERALRTRVR</sequence>
<dbReference type="RefSeq" id="WP_264842183.1">
    <property type="nucleotide sequence ID" value="NZ_AP025628.1"/>
</dbReference>
<dbReference type="EMBL" id="AP025628">
    <property type="protein sequence ID" value="BDG61542.1"/>
    <property type="molecule type" value="Genomic_DNA"/>
</dbReference>
<dbReference type="SUPFAM" id="SSF74982">
    <property type="entry name" value="Small protein B (SmpB)"/>
    <property type="match status" value="1"/>
</dbReference>
<comment type="subcellular location">
    <subcellularLocation>
        <location evidence="3">Cytoplasm</location>
    </subcellularLocation>
    <text evidence="3">The tmRNA-SmpB complex associates with stalled 70S ribosomes.</text>
</comment>
<dbReference type="PANTHER" id="PTHR30308:SF2">
    <property type="entry name" value="SSRA-BINDING PROTEIN"/>
    <property type="match status" value="1"/>
</dbReference>
<name>A0AA35CPF1_9FIRM</name>